<sequence>MPLRRNLRQGYHPSLFLAALGNGGLAVSFFMYLLFLVPRPKGTPIPTFDTLWPVLTGDPVMGGLIGAAALGILVFAFRHYRLLAWNLKEYALFKQTEAWHHLKQGNGEVSLMAIPLTLAMTVNVSFILGAVFVPGLWSVVEWLFPGALAAFAAIAVYGVRLFLDYFGRIIVEGRFDRSQNNNLSQLIAIFAFAMIGVGFAAPAAMSSVPATSTIGAVLSICFLSGALLLALVKTVTGFQDMMAHGISEEGSPSLWLMIPILTVSVIALVRINHGLAVTFGSHPAPAGTLVLITALMGVQLVFGLLGLTVMRRLGYFRDYLRGDKYSPLSFTLICPGVALFVVGNFFVHLGLIKTGLVDKYSLVHLALMLPLVYVQWKTIATNETLTRRLLKVGGGAEKVVGQAV</sequence>
<feature type="transmembrane region" description="Helical" evidence="1">
    <location>
        <begin position="284"/>
        <end position="307"/>
    </location>
</feature>
<evidence type="ECO:0000256" key="1">
    <source>
        <dbReference type="SAM" id="Phobius"/>
    </source>
</evidence>
<feature type="transmembrane region" description="Helical" evidence="1">
    <location>
        <begin position="111"/>
        <end position="136"/>
    </location>
</feature>
<dbReference type="RefSeq" id="WP_092615049.1">
    <property type="nucleotide sequence ID" value="NZ_FNCV01000001.1"/>
</dbReference>
<accession>A0A1G7V8H4</accession>
<feature type="transmembrane region" description="Helical" evidence="1">
    <location>
        <begin position="210"/>
        <end position="232"/>
    </location>
</feature>
<keyword evidence="1" id="KW-0812">Transmembrane</keyword>
<feature type="transmembrane region" description="Helical" evidence="1">
    <location>
        <begin position="328"/>
        <end position="349"/>
    </location>
</feature>
<dbReference type="AlphaFoldDB" id="A0A1G7V8H4"/>
<keyword evidence="1" id="KW-1133">Transmembrane helix</keyword>
<proteinExistence type="predicted"/>
<feature type="transmembrane region" description="Helical" evidence="1">
    <location>
        <begin position="142"/>
        <end position="163"/>
    </location>
</feature>
<reference evidence="3" key="1">
    <citation type="submission" date="2016-10" db="EMBL/GenBank/DDBJ databases">
        <authorList>
            <person name="Varghese N."/>
            <person name="Submissions S."/>
        </authorList>
    </citation>
    <scope>NUCLEOTIDE SEQUENCE [LARGE SCALE GENOMIC DNA]</scope>
    <source>
        <strain evidence="3">930I</strain>
    </source>
</reference>
<organism evidence="2 3">
    <name type="scientific">Roseospirillum parvum</name>
    <dbReference type="NCBI Taxonomy" id="83401"/>
    <lineage>
        <taxon>Bacteria</taxon>
        <taxon>Pseudomonadati</taxon>
        <taxon>Pseudomonadota</taxon>
        <taxon>Alphaproteobacteria</taxon>
        <taxon>Rhodospirillales</taxon>
        <taxon>Rhodospirillaceae</taxon>
        <taxon>Roseospirillum</taxon>
    </lineage>
</organism>
<dbReference type="NCBIfam" id="NF047644">
    <property type="entry name" value="TsoY_fam"/>
    <property type="match status" value="1"/>
</dbReference>
<feature type="transmembrane region" description="Helical" evidence="1">
    <location>
        <begin position="253"/>
        <end position="272"/>
    </location>
</feature>
<gene>
    <name evidence="2" type="ORF">SAMN05421742_101571</name>
</gene>
<feature type="transmembrane region" description="Helical" evidence="1">
    <location>
        <begin position="15"/>
        <end position="37"/>
    </location>
</feature>
<feature type="transmembrane region" description="Helical" evidence="1">
    <location>
        <begin position="57"/>
        <end position="77"/>
    </location>
</feature>
<dbReference type="Proteomes" id="UP000217076">
    <property type="component" value="Unassembled WGS sequence"/>
</dbReference>
<keyword evidence="3" id="KW-1185">Reference proteome</keyword>
<evidence type="ECO:0000313" key="2">
    <source>
        <dbReference type="EMBL" id="SDG55868.1"/>
    </source>
</evidence>
<evidence type="ECO:0008006" key="4">
    <source>
        <dbReference type="Google" id="ProtNLM"/>
    </source>
</evidence>
<protein>
    <recommendedName>
        <fullName evidence="4">Voltage-dependent anion channel</fullName>
    </recommendedName>
</protein>
<dbReference type="OrthoDB" id="9156251at2"/>
<name>A0A1G7V8H4_9PROT</name>
<evidence type="ECO:0000313" key="3">
    <source>
        <dbReference type="Proteomes" id="UP000217076"/>
    </source>
</evidence>
<dbReference type="STRING" id="83401.SAMN05421742_101571"/>
<keyword evidence="1" id="KW-0472">Membrane</keyword>
<feature type="transmembrane region" description="Helical" evidence="1">
    <location>
        <begin position="361"/>
        <end position="379"/>
    </location>
</feature>
<feature type="transmembrane region" description="Helical" evidence="1">
    <location>
        <begin position="183"/>
        <end position="204"/>
    </location>
</feature>
<dbReference type="EMBL" id="FNCV01000001">
    <property type="protein sequence ID" value="SDG55868.1"/>
    <property type="molecule type" value="Genomic_DNA"/>
</dbReference>
<dbReference type="InterPro" id="IPR059133">
    <property type="entry name" value="TsoY-like"/>
</dbReference>